<feature type="compositionally biased region" description="Low complexity" evidence="1">
    <location>
        <begin position="24"/>
        <end position="33"/>
    </location>
</feature>
<reference evidence="3" key="2">
    <citation type="submission" date="2015-01" db="EMBL/GenBank/DDBJ databases">
        <title>Evolutionary Origins and Diversification of the Mycorrhizal Mutualists.</title>
        <authorList>
            <consortium name="DOE Joint Genome Institute"/>
            <consortium name="Mycorrhizal Genomics Consortium"/>
            <person name="Kohler A."/>
            <person name="Kuo A."/>
            <person name="Nagy L.G."/>
            <person name="Floudas D."/>
            <person name="Copeland A."/>
            <person name="Barry K.W."/>
            <person name="Cichocki N."/>
            <person name="Veneault-Fourrey C."/>
            <person name="LaButti K."/>
            <person name="Lindquist E.A."/>
            <person name="Lipzen A."/>
            <person name="Lundell T."/>
            <person name="Morin E."/>
            <person name="Murat C."/>
            <person name="Riley R."/>
            <person name="Ohm R."/>
            <person name="Sun H."/>
            <person name="Tunlid A."/>
            <person name="Henrissat B."/>
            <person name="Grigoriev I.V."/>
            <person name="Hibbett D.S."/>
            <person name="Martin F."/>
        </authorList>
    </citation>
    <scope>NUCLEOTIDE SEQUENCE [LARGE SCALE GENOMIC DNA]</scope>
    <source>
        <strain evidence="3">LaAM-08-1</strain>
    </source>
</reference>
<name>A0A0C9X9Q7_9AGAR</name>
<dbReference type="AlphaFoldDB" id="A0A0C9X9Q7"/>
<dbReference type="OrthoDB" id="529205at2759"/>
<accession>A0A0C9X9Q7</accession>
<sequence length="166" mass="18216">MYTPFVASRAVALRPGGVVRRAMATASSSAKGKSTSKKDSKVLEPEKRHHKPVLPHENAPGWNEELATASEAHVKADQVPGTPSELQARTVEHVRTQLTEETVVINEEKEAKSTTAFYERDEVTGPLKGAEGKEDSLAGYNNAPTTKREVEEVRKTKKREQEVRGA</sequence>
<proteinExistence type="predicted"/>
<dbReference type="EMBL" id="KN838872">
    <property type="protein sequence ID" value="KIJ92992.1"/>
    <property type="molecule type" value="Genomic_DNA"/>
</dbReference>
<dbReference type="STRING" id="1095629.A0A0C9X9Q7"/>
<evidence type="ECO:0000313" key="3">
    <source>
        <dbReference type="Proteomes" id="UP000054477"/>
    </source>
</evidence>
<feature type="region of interest" description="Disordered" evidence="1">
    <location>
        <begin position="115"/>
        <end position="166"/>
    </location>
</feature>
<evidence type="ECO:0000256" key="1">
    <source>
        <dbReference type="SAM" id="MobiDB-lite"/>
    </source>
</evidence>
<evidence type="ECO:0000313" key="2">
    <source>
        <dbReference type="EMBL" id="KIJ92992.1"/>
    </source>
</evidence>
<protein>
    <submittedName>
        <fullName evidence="2">Uncharacterized protein</fullName>
    </submittedName>
</protein>
<gene>
    <name evidence="2" type="ORF">K443DRAFT_112778</name>
</gene>
<feature type="compositionally biased region" description="Basic and acidic residues" evidence="1">
    <location>
        <begin position="146"/>
        <end position="166"/>
    </location>
</feature>
<feature type="region of interest" description="Disordered" evidence="1">
    <location>
        <begin position="22"/>
        <end position="60"/>
    </location>
</feature>
<dbReference type="HOGENOM" id="CLU_112088_0_0_1"/>
<organism evidence="2 3">
    <name type="scientific">Laccaria amethystina LaAM-08-1</name>
    <dbReference type="NCBI Taxonomy" id="1095629"/>
    <lineage>
        <taxon>Eukaryota</taxon>
        <taxon>Fungi</taxon>
        <taxon>Dikarya</taxon>
        <taxon>Basidiomycota</taxon>
        <taxon>Agaricomycotina</taxon>
        <taxon>Agaricomycetes</taxon>
        <taxon>Agaricomycetidae</taxon>
        <taxon>Agaricales</taxon>
        <taxon>Agaricineae</taxon>
        <taxon>Hydnangiaceae</taxon>
        <taxon>Laccaria</taxon>
    </lineage>
</organism>
<feature type="compositionally biased region" description="Basic and acidic residues" evidence="1">
    <location>
        <begin position="36"/>
        <end position="47"/>
    </location>
</feature>
<reference evidence="2 3" key="1">
    <citation type="submission" date="2014-04" db="EMBL/GenBank/DDBJ databases">
        <authorList>
            <consortium name="DOE Joint Genome Institute"/>
            <person name="Kuo A."/>
            <person name="Kohler A."/>
            <person name="Nagy L.G."/>
            <person name="Floudas D."/>
            <person name="Copeland A."/>
            <person name="Barry K.W."/>
            <person name="Cichocki N."/>
            <person name="Veneault-Fourrey C."/>
            <person name="LaButti K."/>
            <person name="Lindquist E.A."/>
            <person name="Lipzen A."/>
            <person name="Lundell T."/>
            <person name="Morin E."/>
            <person name="Murat C."/>
            <person name="Sun H."/>
            <person name="Tunlid A."/>
            <person name="Henrissat B."/>
            <person name="Grigoriev I.V."/>
            <person name="Hibbett D.S."/>
            <person name="Martin F."/>
            <person name="Nordberg H.P."/>
            <person name="Cantor M.N."/>
            <person name="Hua S.X."/>
        </authorList>
    </citation>
    <scope>NUCLEOTIDE SEQUENCE [LARGE SCALE GENOMIC DNA]</scope>
    <source>
        <strain evidence="2 3">LaAM-08-1</strain>
    </source>
</reference>
<dbReference type="Proteomes" id="UP000054477">
    <property type="component" value="Unassembled WGS sequence"/>
</dbReference>
<keyword evidence="3" id="KW-1185">Reference proteome</keyword>